<proteinExistence type="predicted"/>
<feature type="transmembrane region" description="Helical" evidence="1">
    <location>
        <begin position="46"/>
        <end position="64"/>
    </location>
</feature>
<feature type="transmembrane region" description="Helical" evidence="1">
    <location>
        <begin position="71"/>
        <end position="88"/>
    </location>
</feature>
<comment type="caution">
    <text evidence="2">The sequence shown here is derived from an EMBL/GenBank/DDBJ whole genome shotgun (WGS) entry which is preliminary data.</text>
</comment>
<dbReference type="RefSeq" id="WP_083082998.1">
    <property type="nucleotide sequence ID" value="NZ_MVHU01000053.1"/>
</dbReference>
<keyword evidence="1" id="KW-0812">Transmembrane</keyword>
<organism evidence="2 3">
    <name type="scientific">Mycolicibacter kumamotonensis</name>
    <dbReference type="NCBI Taxonomy" id="354243"/>
    <lineage>
        <taxon>Bacteria</taxon>
        <taxon>Bacillati</taxon>
        <taxon>Actinomycetota</taxon>
        <taxon>Actinomycetes</taxon>
        <taxon>Mycobacteriales</taxon>
        <taxon>Mycobacteriaceae</taxon>
        <taxon>Mycolicibacter</taxon>
    </lineage>
</organism>
<evidence type="ECO:0000313" key="3">
    <source>
        <dbReference type="Proteomes" id="UP000192713"/>
    </source>
</evidence>
<keyword evidence="1" id="KW-0472">Membrane</keyword>
<gene>
    <name evidence="2" type="ORF">BST28_21450</name>
</gene>
<dbReference type="InterPro" id="IPR024399">
    <property type="entry name" value="DUF2628"/>
</dbReference>
<reference evidence="2 3" key="1">
    <citation type="submission" date="2017-02" db="EMBL/GenBank/DDBJ databases">
        <title>The new phylogeny of genus Mycobacterium.</title>
        <authorList>
            <person name="Tortoli E."/>
            <person name="Trovato A."/>
            <person name="Cirillo D.M."/>
        </authorList>
    </citation>
    <scope>NUCLEOTIDE SEQUENCE [LARGE SCALE GENOMIC DNA]</scope>
    <source>
        <strain evidence="2 3">DSM 45093</strain>
    </source>
</reference>
<evidence type="ECO:0008006" key="4">
    <source>
        <dbReference type="Google" id="ProtNLM"/>
    </source>
</evidence>
<dbReference type="Pfam" id="PF10947">
    <property type="entry name" value="DUF2628"/>
    <property type="match status" value="1"/>
</dbReference>
<protein>
    <recommendedName>
        <fullName evidence="4">DUF2628 domain-containing protein</fullName>
    </recommendedName>
</protein>
<keyword evidence="1" id="KW-1133">Transmembrane helix</keyword>
<evidence type="ECO:0000256" key="1">
    <source>
        <dbReference type="SAM" id="Phobius"/>
    </source>
</evidence>
<feature type="transmembrane region" description="Helical" evidence="1">
    <location>
        <begin position="94"/>
        <end position="115"/>
    </location>
</feature>
<sequence>MTDADAPAQLSPSWRQRFAFFDAYGLPSSSPEGRDAIRALPWRDRIRINSNFWAFVFFPFYFFVKGMWRKGLTWAAVAVALATVGVTLDLSDQIARAVGIGLAAAAMTTANYAYYLHLVKGSRSWNVLEGFGRRSAD</sequence>
<dbReference type="EMBL" id="MVHU01000053">
    <property type="protein sequence ID" value="ORA75840.1"/>
    <property type="molecule type" value="Genomic_DNA"/>
</dbReference>
<dbReference type="Proteomes" id="UP000192713">
    <property type="component" value="Unassembled WGS sequence"/>
</dbReference>
<name>A0A1X0DVM7_9MYCO</name>
<accession>A0A1X0DVM7</accession>
<evidence type="ECO:0000313" key="2">
    <source>
        <dbReference type="EMBL" id="ORA75840.1"/>
    </source>
</evidence>
<dbReference type="AlphaFoldDB" id="A0A1X0DVM7"/>